<comment type="caution">
    <text evidence="10">The sequence shown here is derived from an EMBL/GenBank/DDBJ whole genome shotgun (WGS) entry which is preliminary data.</text>
</comment>
<evidence type="ECO:0000259" key="9">
    <source>
        <dbReference type="PROSITE" id="PS50975"/>
    </source>
</evidence>
<proteinExistence type="inferred from homology"/>
<evidence type="ECO:0000256" key="8">
    <source>
        <dbReference type="PROSITE-ProRule" id="PRU00409"/>
    </source>
</evidence>
<dbReference type="EC" id="6.3.4.16" evidence="6"/>
<feature type="non-terminal residue" evidence="10">
    <location>
        <position position="1"/>
    </location>
</feature>
<protein>
    <recommendedName>
        <fullName evidence="6">carbamoyl-phosphate synthase (ammonia)</fullName>
        <ecNumber evidence="6">6.3.4.16</ecNumber>
    </recommendedName>
</protein>
<accession>A0ABU6NE97</accession>
<feature type="non-terminal residue" evidence="10">
    <location>
        <position position="255"/>
    </location>
</feature>
<evidence type="ECO:0000256" key="2">
    <source>
        <dbReference type="ARBA" id="ARBA00022598"/>
    </source>
</evidence>
<evidence type="ECO:0000256" key="4">
    <source>
        <dbReference type="ARBA" id="ARBA00022741"/>
    </source>
</evidence>
<dbReference type="PANTHER" id="PTHR11405:SF53">
    <property type="entry name" value="CARBAMOYL-PHOSPHATE SYNTHASE [AMMONIA], MITOCHONDRIAL"/>
    <property type="match status" value="1"/>
</dbReference>
<dbReference type="InterPro" id="IPR058047">
    <property type="entry name" value="CPSase_preATP-grasp"/>
</dbReference>
<sequence>YEAVVINNNPETVSTDYSVADRLYFEPLAAEDVLHVIEKENVEGVLIQFGGQTAINLAHSLQEEGIKILGTPVVNVDSLEDRKEFYQLLEDLQIPHIEGETVMHAEELTAAAEKLGYPVLVRPSYVIGGQSMFTIFSEEELQSYIGQLQENSQASMWPLLVDRYLPGLECEIDVISDGVNIVVPGIFEHIEKAGVHSGDSISIFPPISMSGSVKETLIDYANRIAKSASIVGMMNIQFVVYENQVYVLEVNPRSS</sequence>
<organism evidence="10 11">
    <name type="scientific">Bacillus xiapuensis</name>
    <dbReference type="NCBI Taxonomy" id="2014075"/>
    <lineage>
        <taxon>Bacteria</taxon>
        <taxon>Bacillati</taxon>
        <taxon>Bacillota</taxon>
        <taxon>Bacilli</taxon>
        <taxon>Bacillales</taxon>
        <taxon>Bacillaceae</taxon>
        <taxon>Bacillus</taxon>
    </lineage>
</organism>
<dbReference type="InterPro" id="IPR016185">
    <property type="entry name" value="PreATP-grasp_dom_sf"/>
</dbReference>
<dbReference type="PROSITE" id="PS50975">
    <property type="entry name" value="ATP_GRASP"/>
    <property type="match status" value="1"/>
</dbReference>
<dbReference type="InterPro" id="IPR005479">
    <property type="entry name" value="CPAse_ATP-bd"/>
</dbReference>
<dbReference type="PROSITE" id="PS00867">
    <property type="entry name" value="CPSASE_2"/>
    <property type="match status" value="1"/>
</dbReference>
<keyword evidence="2" id="KW-0436">Ligase</keyword>
<dbReference type="Gene3D" id="3.40.50.20">
    <property type="match status" value="1"/>
</dbReference>
<gene>
    <name evidence="10" type="ORF">P4447_18930</name>
</gene>
<dbReference type="RefSeq" id="WP_327969637.1">
    <property type="nucleotide sequence ID" value="NZ_JARMQG010000369.1"/>
</dbReference>
<evidence type="ECO:0000256" key="6">
    <source>
        <dbReference type="ARBA" id="ARBA00044063"/>
    </source>
</evidence>
<dbReference type="PRINTS" id="PR00098">
    <property type="entry name" value="CPSASE"/>
</dbReference>
<dbReference type="SUPFAM" id="SSF56059">
    <property type="entry name" value="Glutathione synthetase ATP-binding domain-like"/>
    <property type="match status" value="1"/>
</dbReference>
<evidence type="ECO:0000256" key="7">
    <source>
        <dbReference type="ARBA" id="ARBA00047359"/>
    </source>
</evidence>
<comment type="catalytic activity">
    <reaction evidence="7">
        <text>hydrogencarbonate + NH4(+) + 2 ATP = carbamoyl phosphate + 2 ADP + phosphate + 2 H(+)</text>
        <dbReference type="Rhea" id="RHEA:18029"/>
        <dbReference type="ChEBI" id="CHEBI:15378"/>
        <dbReference type="ChEBI" id="CHEBI:17544"/>
        <dbReference type="ChEBI" id="CHEBI:28938"/>
        <dbReference type="ChEBI" id="CHEBI:30616"/>
        <dbReference type="ChEBI" id="CHEBI:43474"/>
        <dbReference type="ChEBI" id="CHEBI:58228"/>
        <dbReference type="ChEBI" id="CHEBI:456216"/>
        <dbReference type="EC" id="6.3.4.16"/>
    </reaction>
</comment>
<dbReference type="SUPFAM" id="SSF52440">
    <property type="entry name" value="PreATP-grasp domain"/>
    <property type="match status" value="1"/>
</dbReference>
<evidence type="ECO:0000256" key="3">
    <source>
        <dbReference type="ARBA" id="ARBA00022737"/>
    </source>
</evidence>
<dbReference type="Pfam" id="PF25596">
    <property type="entry name" value="CPSase_L_D1"/>
    <property type="match status" value="1"/>
</dbReference>
<feature type="domain" description="ATP-grasp" evidence="9">
    <location>
        <begin position="86"/>
        <end position="253"/>
    </location>
</feature>
<dbReference type="InterPro" id="IPR011761">
    <property type="entry name" value="ATP-grasp"/>
</dbReference>
<evidence type="ECO:0000313" key="10">
    <source>
        <dbReference type="EMBL" id="MED3564494.1"/>
    </source>
</evidence>
<keyword evidence="5 8" id="KW-0067">ATP-binding</keyword>
<dbReference type="Proteomes" id="UP001330749">
    <property type="component" value="Unassembled WGS sequence"/>
</dbReference>
<dbReference type="InterPro" id="IPR013815">
    <property type="entry name" value="ATP_grasp_subdomain_1"/>
</dbReference>
<name>A0ABU6NE97_9BACI</name>
<keyword evidence="3" id="KW-0677">Repeat</keyword>
<evidence type="ECO:0000313" key="11">
    <source>
        <dbReference type="Proteomes" id="UP001330749"/>
    </source>
</evidence>
<dbReference type="Pfam" id="PF02786">
    <property type="entry name" value="CPSase_L_D2"/>
    <property type="match status" value="1"/>
</dbReference>
<dbReference type="InterPro" id="IPR005483">
    <property type="entry name" value="CPSase_dom"/>
</dbReference>
<keyword evidence="4 8" id="KW-0547">Nucleotide-binding</keyword>
<dbReference type="PANTHER" id="PTHR11405">
    <property type="entry name" value="CARBAMOYLTRANSFERASE FAMILY MEMBER"/>
    <property type="match status" value="1"/>
</dbReference>
<evidence type="ECO:0000256" key="1">
    <source>
        <dbReference type="ARBA" id="ARBA00009799"/>
    </source>
</evidence>
<evidence type="ECO:0000256" key="5">
    <source>
        <dbReference type="ARBA" id="ARBA00022840"/>
    </source>
</evidence>
<dbReference type="Gene3D" id="3.30.470.20">
    <property type="entry name" value="ATP-grasp fold, B domain"/>
    <property type="match status" value="1"/>
</dbReference>
<reference evidence="10 11" key="1">
    <citation type="submission" date="2023-03" db="EMBL/GenBank/DDBJ databases">
        <title>Bacillus Genome Sequencing.</title>
        <authorList>
            <person name="Dunlap C."/>
        </authorList>
    </citation>
    <scope>NUCLEOTIDE SEQUENCE [LARGE SCALE GENOMIC DNA]</scope>
    <source>
        <strain evidence="10 11">B-14544</strain>
    </source>
</reference>
<dbReference type="Gene3D" id="3.30.1490.20">
    <property type="entry name" value="ATP-grasp fold, A domain"/>
    <property type="match status" value="1"/>
</dbReference>
<keyword evidence="11" id="KW-1185">Reference proteome</keyword>
<comment type="similarity">
    <text evidence="1">Belongs to the CarB family.</text>
</comment>
<dbReference type="EMBL" id="JARMQG010000369">
    <property type="protein sequence ID" value="MED3564494.1"/>
    <property type="molecule type" value="Genomic_DNA"/>
</dbReference>